<evidence type="ECO:0000313" key="1">
    <source>
        <dbReference type="EMBL" id="TPG29768.1"/>
    </source>
</evidence>
<dbReference type="RefSeq" id="WP_140512076.1">
    <property type="nucleotide sequence ID" value="NZ_RCZH01000034.1"/>
</dbReference>
<comment type="caution">
    <text evidence="1">The sequence shown here is derived from an EMBL/GenBank/DDBJ whole genome shotgun (WGS) entry which is preliminary data.</text>
</comment>
<evidence type="ECO:0000313" key="2">
    <source>
        <dbReference type="Proteomes" id="UP000319700"/>
    </source>
</evidence>
<dbReference type="SUPFAM" id="SSF81901">
    <property type="entry name" value="HCP-like"/>
    <property type="match status" value="1"/>
</dbReference>
<dbReference type="AlphaFoldDB" id="A0A502DW70"/>
<reference evidence="1 2" key="1">
    <citation type="journal article" date="2019" name="Environ. Microbiol.">
        <title>Species interactions and distinct microbial communities in high Arctic permafrost affected cryosols are associated with the CH4 and CO2 gas fluxes.</title>
        <authorList>
            <person name="Altshuler I."/>
            <person name="Hamel J."/>
            <person name="Turney S."/>
            <person name="Magnuson E."/>
            <person name="Levesque R."/>
            <person name="Greer C."/>
            <person name="Whyte L.G."/>
        </authorList>
    </citation>
    <scope>NUCLEOTIDE SEQUENCE [LARGE SCALE GENOMIC DNA]</scope>
    <source>
        <strain evidence="1 2">42</strain>
    </source>
</reference>
<dbReference type="EMBL" id="RCZH01000034">
    <property type="protein sequence ID" value="TPG29768.1"/>
    <property type="molecule type" value="Genomic_DNA"/>
</dbReference>
<dbReference type="InterPro" id="IPR006597">
    <property type="entry name" value="Sel1-like"/>
</dbReference>
<gene>
    <name evidence="1" type="ORF">EAH81_27430</name>
</gene>
<dbReference type="PANTHER" id="PTHR11102">
    <property type="entry name" value="SEL-1-LIKE PROTEIN"/>
    <property type="match status" value="1"/>
</dbReference>
<dbReference type="SMART" id="SM00671">
    <property type="entry name" value="SEL1"/>
    <property type="match status" value="2"/>
</dbReference>
<dbReference type="Proteomes" id="UP000319700">
    <property type="component" value="Unassembled WGS sequence"/>
</dbReference>
<organism evidence="1 2">
    <name type="scientific">Flavobacterium pectinovorum</name>
    <dbReference type="NCBI Taxonomy" id="29533"/>
    <lineage>
        <taxon>Bacteria</taxon>
        <taxon>Pseudomonadati</taxon>
        <taxon>Bacteroidota</taxon>
        <taxon>Flavobacteriia</taxon>
        <taxon>Flavobacteriales</taxon>
        <taxon>Flavobacteriaceae</taxon>
        <taxon>Flavobacterium</taxon>
    </lineage>
</organism>
<dbReference type="Gene3D" id="1.25.40.10">
    <property type="entry name" value="Tetratricopeptide repeat domain"/>
    <property type="match status" value="1"/>
</dbReference>
<sequence>MNTYKETRGILLMLYSEVELSEEKKLTFYNEYIYKIRKLAYSGNTDAQYDLAQHYEDIGFLGDPNPCFNNSKRFYWYLKAAKNNNGAAYNNLADLTERGDGCEMDLNKALDYYKKSMELGDALGKKNYKKMLRDLNKGGIYNAL</sequence>
<dbReference type="PANTHER" id="PTHR11102:SF160">
    <property type="entry name" value="ERAD-ASSOCIATED E3 UBIQUITIN-PROTEIN LIGASE COMPONENT HRD3"/>
    <property type="match status" value="1"/>
</dbReference>
<name>A0A502DW70_9FLAO</name>
<proteinExistence type="predicted"/>
<dbReference type="InterPro" id="IPR050767">
    <property type="entry name" value="Sel1_AlgK"/>
</dbReference>
<dbReference type="InterPro" id="IPR011990">
    <property type="entry name" value="TPR-like_helical_dom_sf"/>
</dbReference>
<protein>
    <submittedName>
        <fullName evidence="1">Sel1 repeat family protein</fullName>
    </submittedName>
</protein>
<accession>A0A502DW70</accession>
<keyword evidence="2" id="KW-1185">Reference proteome</keyword>
<dbReference type="OrthoDB" id="6064897at2"/>